<dbReference type="InterPro" id="IPR049255">
    <property type="entry name" value="Apc1_N"/>
</dbReference>
<evidence type="ECO:0000256" key="1">
    <source>
        <dbReference type="ARBA" id="ARBA00012513"/>
    </source>
</evidence>
<dbReference type="GO" id="GO:0004674">
    <property type="term" value="F:protein serine/threonine kinase activity"/>
    <property type="evidence" value="ECO:0007669"/>
    <property type="project" value="UniProtKB-EC"/>
</dbReference>
<dbReference type="Pfam" id="PF12859">
    <property type="entry name" value="ANAPC1"/>
    <property type="match status" value="1"/>
</dbReference>
<reference evidence="7" key="1">
    <citation type="submission" date="2021-10" db="EMBL/GenBank/DDBJ databases">
        <title>De novo Genome Assembly of Clathrus columnatus (Basidiomycota, Fungi) Using Illumina and Nanopore Sequence Data.</title>
        <authorList>
            <person name="Ogiso-Tanaka E."/>
            <person name="Itagaki H."/>
            <person name="Hosoya T."/>
            <person name="Hosaka K."/>
        </authorList>
    </citation>
    <scope>NUCLEOTIDE SEQUENCE</scope>
    <source>
        <strain evidence="7">MO-923</strain>
    </source>
</reference>
<dbReference type="AlphaFoldDB" id="A0AAV5AB45"/>
<keyword evidence="8" id="KW-1185">Reference proteome</keyword>
<feature type="domain" description="Protein kinase" evidence="6">
    <location>
        <begin position="316"/>
        <end position="603"/>
    </location>
</feature>
<dbReference type="Proteomes" id="UP001050691">
    <property type="component" value="Unassembled WGS sequence"/>
</dbReference>
<dbReference type="PROSITE" id="PS50143">
    <property type="entry name" value="BIR_REPEAT_2"/>
    <property type="match status" value="2"/>
</dbReference>
<evidence type="ECO:0000256" key="4">
    <source>
        <dbReference type="PROSITE-ProRule" id="PRU10141"/>
    </source>
</evidence>
<gene>
    <name evidence="7" type="ORF">Clacol_004670</name>
</gene>
<evidence type="ECO:0000256" key="5">
    <source>
        <dbReference type="SAM" id="MobiDB-lite"/>
    </source>
</evidence>
<feature type="region of interest" description="Disordered" evidence="5">
    <location>
        <begin position="975"/>
        <end position="1003"/>
    </location>
</feature>
<dbReference type="InterPro" id="IPR001370">
    <property type="entry name" value="BIR_rpt"/>
</dbReference>
<dbReference type="EMBL" id="BPWL01000005">
    <property type="protein sequence ID" value="GJJ10444.1"/>
    <property type="molecule type" value="Genomic_DNA"/>
</dbReference>
<dbReference type="InterPro" id="IPR008271">
    <property type="entry name" value="Ser/Thr_kinase_AS"/>
</dbReference>
<dbReference type="CDD" id="cd14016">
    <property type="entry name" value="STKc_CK1"/>
    <property type="match status" value="1"/>
</dbReference>
<feature type="compositionally biased region" description="Basic and acidic residues" evidence="5">
    <location>
        <begin position="1055"/>
        <end position="1073"/>
    </location>
</feature>
<dbReference type="SUPFAM" id="SSF56112">
    <property type="entry name" value="Protein kinase-like (PK-like)"/>
    <property type="match status" value="1"/>
</dbReference>
<dbReference type="InterPro" id="IPR050235">
    <property type="entry name" value="CK1_Ser-Thr_kinase"/>
</dbReference>
<feature type="compositionally biased region" description="Pro residues" evidence="5">
    <location>
        <begin position="1076"/>
        <end position="1096"/>
    </location>
</feature>
<dbReference type="EC" id="2.7.11.1" evidence="1"/>
<dbReference type="Gene3D" id="1.10.510.10">
    <property type="entry name" value="Transferase(Phosphotransferase) domain 1"/>
    <property type="match status" value="1"/>
</dbReference>
<dbReference type="InterPro" id="IPR017441">
    <property type="entry name" value="Protein_kinase_ATP_BS"/>
</dbReference>
<feature type="region of interest" description="Disordered" evidence="5">
    <location>
        <begin position="220"/>
        <end position="306"/>
    </location>
</feature>
<dbReference type="Gene3D" id="1.10.1170.10">
    <property type="entry name" value="Inhibitor Of Apoptosis Protein (2mihbC-IAP-1), Chain A"/>
    <property type="match status" value="2"/>
</dbReference>
<name>A0AAV5AB45_9AGAM</name>
<proteinExistence type="predicted"/>
<dbReference type="InterPro" id="IPR000719">
    <property type="entry name" value="Prot_kinase_dom"/>
</dbReference>
<dbReference type="SUPFAM" id="SSF57924">
    <property type="entry name" value="Inhibitor of apoptosis (IAP) repeat"/>
    <property type="match status" value="2"/>
</dbReference>
<feature type="region of interest" description="Disordered" evidence="5">
    <location>
        <begin position="913"/>
        <end position="944"/>
    </location>
</feature>
<comment type="caution">
    <text evidence="7">The sequence shown here is derived from an EMBL/GenBank/DDBJ whole genome shotgun (WGS) entry which is preliminary data.</text>
</comment>
<dbReference type="Pfam" id="PF00653">
    <property type="entry name" value="BIR"/>
    <property type="match status" value="2"/>
</dbReference>
<dbReference type="PROSITE" id="PS00107">
    <property type="entry name" value="PROTEIN_KINASE_ATP"/>
    <property type="match status" value="1"/>
</dbReference>
<evidence type="ECO:0000259" key="6">
    <source>
        <dbReference type="PROSITE" id="PS50011"/>
    </source>
</evidence>
<dbReference type="InterPro" id="IPR011009">
    <property type="entry name" value="Kinase-like_dom_sf"/>
</dbReference>
<dbReference type="PANTHER" id="PTHR11909">
    <property type="entry name" value="CASEIN KINASE-RELATED"/>
    <property type="match status" value="1"/>
</dbReference>
<accession>A0AAV5AB45</accession>
<keyword evidence="3 4" id="KW-0067">ATP-binding</keyword>
<feature type="compositionally biased region" description="Basic and acidic residues" evidence="5">
    <location>
        <begin position="234"/>
        <end position="266"/>
    </location>
</feature>
<feature type="binding site" evidence="4">
    <location>
        <position position="345"/>
    </location>
    <ligand>
        <name>ATP</name>
        <dbReference type="ChEBI" id="CHEBI:30616"/>
    </ligand>
</feature>
<feature type="compositionally biased region" description="Pro residues" evidence="5">
    <location>
        <begin position="928"/>
        <end position="944"/>
    </location>
</feature>
<dbReference type="GO" id="GO:0005524">
    <property type="term" value="F:ATP binding"/>
    <property type="evidence" value="ECO:0007669"/>
    <property type="project" value="UniProtKB-UniRule"/>
</dbReference>
<evidence type="ECO:0000313" key="7">
    <source>
        <dbReference type="EMBL" id="GJJ10444.1"/>
    </source>
</evidence>
<organism evidence="7 8">
    <name type="scientific">Clathrus columnatus</name>
    <dbReference type="NCBI Taxonomy" id="1419009"/>
    <lineage>
        <taxon>Eukaryota</taxon>
        <taxon>Fungi</taxon>
        <taxon>Dikarya</taxon>
        <taxon>Basidiomycota</taxon>
        <taxon>Agaricomycotina</taxon>
        <taxon>Agaricomycetes</taxon>
        <taxon>Phallomycetidae</taxon>
        <taxon>Phallales</taxon>
        <taxon>Clathraceae</taxon>
        <taxon>Clathrus</taxon>
    </lineage>
</organism>
<evidence type="ECO:0000256" key="3">
    <source>
        <dbReference type="ARBA" id="ARBA00022840"/>
    </source>
</evidence>
<feature type="region of interest" description="Disordered" evidence="5">
    <location>
        <begin position="1022"/>
        <end position="1148"/>
    </location>
</feature>
<protein>
    <recommendedName>
        <fullName evidence="1">non-specific serine/threonine protein kinase</fullName>
        <ecNumber evidence="1">2.7.11.1</ecNumber>
    </recommendedName>
</protein>
<dbReference type="PROSITE" id="PS50011">
    <property type="entry name" value="PROTEIN_KINASE_DOM"/>
    <property type="match status" value="1"/>
</dbReference>
<dbReference type="PROSITE" id="PS00108">
    <property type="entry name" value="PROTEIN_KINASE_ST"/>
    <property type="match status" value="1"/>
</dbReference>
<dbReference type="SMART" id="SM00220">
    <property type="entry name" value="S_TKc"/>
    <property type="match status" value="1"/>
</dbReference>
<dbReference type="Pfam" id="PF00069">
    <property type="entry name" value="Pkinase"/>
    <property type="match status" value="1"/>
</dbReference>
<dbReference type="SMART" id="SM00238">
    <property type="entry name" value="BIR"/>
    <property type="match status" value="2"/>
</dbReference>
<evidence type="ECO:0000256" key="2">
    <source>
        <dbReference type="ARBA" id="ARBA00022741"/>
    </source>
</evidence>
<feature type="compositionally biased region" description="Polar residues" evidence="5">
    <location>
        <begin position="978"/>
        <end position="987"/>
    </location>
</feature>
<keyword evidence="2 4" id="KW-0547">Nucleotide-binding</keyword>
<sequence>MQSEAARIASFKTVKKYSRRSSIQGSREWPHPLDGGYLAVPATLAEAGFYHDPYALYPSELTAIQDNVTCFICKEEYAEWEAGDNPHEIHLKISPKCSWALVRCSLEFDKDEEGHFEFRTKTRVPTSKTLEKARFETFGGKTEDWWPHQSASHGCNANKMAQAGFVFTPDNVPGDDTATCMYCDTSLSGWEINDDPLVEHSRRPASRECAFILSLNLTAKPPQPKTKRKARGTAKVEGEKAEKKPQQEAKHVNKEKPKLKTTKPEEIPLPPSPKKKNRPILGGIDFNKPVRAPAPSPPNNAPKKPGDRLGEIFGSYQTIKKLGAGSFGDVYLGVDLVSNRQVAIKLESTKASVVMLKVEAKMYETLRGAAGIPVMKWFGTVRDYNVLVLPVLGRSLLSVLDACGGHFSLPTVLMMADQMVGIAVDIVIARIQSLHSYGMIHRDLKPDNFLIGRELWDKTIYLIDFGMAKAYRTPGGIHIPWKTGRGFWGNSRYASLGAHDGEEQSRRNDMEALGYIFIDCLKRLPWPAPRRVANEYDDYTPIADAKRRIPISTLCAGLPVEFALFLRHARSLTFEATPDYQGMRYMFQQLAWRMGYGPDMPYDWSMLCPTRAACSTPRRVVTSNVHNCRPPMVKALTIPFLGPRPNPAGEYFRRVYPGENVHKDESDVLKSIRQVIRPPISRQIRQTILYPSHESTLEEGFVHDVELSWNSCCVILSAGVIICRKWTLEEEDQDIQWACKGLLELPGGVAEGSNASVSSTSPEDLEASSTNTSAFSRFAESAKARQRAITPPKLVSAVFVFLRSIGKIFTENGEEYTFNMPFLVRRAWPLRPHGVLLQRAVTQVEENESAQTGEPLLPTLFSLHDPFAEFKVVGVAAHIHGALGATGLPSAITRVDPNNSPDIKNPEDFDFTSFTGPKPAHSRNMQGNPPPLPPVPERLPPLQQPPATDKVLWVSEDITVGTASESLIVTCTAPIPSLQAQSRSGETPKSPSPSRQPKPHRYTHQVHLSIWRYAYLKPREIPDPVLKKRSQNNPQDKPIHDTKEFNSSTTSTPRHPHDPATIRRRELQDRADRIPPSSPPLVTAPPTGFPPPPPSTIPFSLPRQPISIQPTLASLPGGELPSSWPHPFHPQSLRPTPGHERQASQDQLRIPAVVPEPQTIKEVSENKEDIIGIRMDSGHKKIRPSIWVEKISAIPIPPEE</sequence>
<evidence type="ECO:0000313" key="8">
    <source>
        <dbReference type="Proteomes" id="UP001050691"/>
    </source>
</evidence>
<dbReference type="CDD" id="cd00022">
    <property type="entry name" value="BIR"/>
    <property type="match status" value="2"/>
</dbReference>